<proteinExistence type="predicted"/>
<comment type="caution">
    <text evidence="1">The sequence shown here is derived from an EMBL/GenBank/DDBJ whole genome shotgun (WGS) entry which is preliminary data.</text>
</comment>
<accession>A0A3L9YFQ4</accession>
<dbReference type="InterPro" id="IPR023296">
    <property type="entry name" value="Glyco_hydro_beta-prop_sf"/>
</dbReference>
<organism evidence="1 2">
    <name type="scientific">Ulvibacter antarcticus</name>
    <dbReference type="NCBI Taxonomy" id="442714"/>
    <lineage>
        <taxon>Bacteria</taxon>
        <taxon>Pseudomonadati</taxon>
        <taxon>Bacteroidota</taxon>
        <taxon>Flavobacteriia</taxon>
        <taxon>Flavobacteriales</taxon>
        <taxon>Flavobacteriaceae</taxon>
        <taxon>Ulvibacter</taxon>
    </lineage>
</organism>
<dbReference type="SUPFAM" id="SSF75005">
    <property type="entry name" value="Arabinanase/levansucrase/invertase"/>
    <property type="match status" value="1"/>
</dbReference>
<keyword evidence="2" id="KW-1185">Reference proteome</keyword>
<dbReference type="PANTHER" id="PTHR35279:SF1">
    <property type="entry name" value="ARABINANASE_LEVANSUCRASE_INVERTASE"/>
    <property type="match status" value="1"/>
</dbReference>
<reference evidence="1 2" key="1">
    <citation type="submission" date="2018-10" db="EMBL/GenBank/DDBJ databases">
        <title>Genomic Encyclopedia of Archaeal and Bacterial Type Strains, Phase II (KMG-II): from individual species to whole genera.</title>
        <authorList>
            <person name="Goeker M."/>
        </authorList>
    </citation>
    <scope>NUCLEOTIDE SEQUENCE [LARGE SCALE GENOMIC DNA]</scope>
    <source>
        <strain evidence="1 2">DSM 23424</strain>
    </source>
</reference>
<evidence type="ECO:0000313" key="2">
    <source>
        <dbReference type="Proteomes" id="UP000271339"/>
    </source>
</evidence>
<dbReference type="EMBL" id="REFC01000014">
    <property type="protein sequence ID" value="RMA57969.1"/>
    <property type="molecule type" value="Genomic_DNA"/>
</dbReference>
<dbReference type="Proteomes" id="UP000271339">
    <property type="component" value="Unassembled WGS sequence"/>
</dbReference>
<gene>
    <name evidence="1" type="ORF">BXY75_2777</name>
</gene>
<dbReference type="Gene3D" id="2.115.10.20">
    <property type="entry name" value="Glycosyl hydrolase domain, family 43"/>
    <property type="match status" value="2"/>
</dbReference>
<dbReference type="PANTHER" id="PTHR35279">
    <property type="match status" value="1"/>
</dbReference>
<dbReference type="RefSeq" id="WP_211331825.1">
    <property type="nucleotide sequence ID" value="NZ_REFC01000014.1"/>
</dbReference>
<protein>
    <submittedName>
        <fullName evidence="1">Uncharacterized protein DUF377</fullName>
    </submittedName>
</protein>
<dbReference type="AlphaFoldDB" id="A0A3L9YFQ4"/>
<evidence type="ECO:0000313" key="1">
    <source>
        <dbReference type="EMBL" id="RMA57969.1"/>
    </source>
</evidence>
<sequence length="309" mass="35462">MWEKKGLIYAVEGNYEWNKSHAQVPVVDVLSDRLRIYYATRNSEGKSNISFIEVEKENPQKIIFENNKPLFSFGNLGAFDDSGMMPSSIINVGSKKYLYYIGWTTRQSVPYQNAVGLAVSEDDGATFHRISEGPIISINHIEPYFSGTSYVMFEAGLFKIWYLSCIKWELFEGKPEPIYNIKYAESLDGIKWNQTGKIAIPLLEDEGGLVSASVIKEGQVYKMWFGRRKKSDFRTNTENTYRIGYAESKNGVHWERKDKEAGIDVTKDNWDSEMISYPYVFKNGTTLYMFYNGNGFGKTGFGYAIWKDK</sequence>
<name>A0A3L9YFQ4_9FLAO</name>